<dbReference type="PANTHER" id="PTHR24171">
    <property type="entry name" value="ANKYRIN REPEAT DOMAIN-CONTAINING PROTEIN 39-RELATED"/>
    <property type="match status" value="1"/>
</dbReference>
<dbReference type="InterPro" id="IPR002110">
    <property type="entry name" value="Ankyrin_rpt"/>
</dbReference>
<name>A0A6U2EV03_HEMAN</name>
<dbReference type="SMART" id="SM00248">
    <property type="entry name" value="ANK"/>
    <property type="match status" value="3"/>
</dbReference>
<dbReference type="PROSITE" id="PS50088">
    <property type="entry name" value="ANK_REPEAT"/>
    <property type="match status" value="2"/>
</dbReference>
<keyword evidence="1" id="KW-0677">Repeat</keyword>
<protein>
    <submittedName>
        <fullName evidence="5">Uncharacterized protein</fullName>
    </submittedName>
</protein>
<feature type="repeat" description="ANK" evidence="3">
    <location>
        <begin position="44"/>
        <end position="76"/>
    </location>
</feature>
<sequence length="172" mass="18122">MQTSSQRGARLISAAGRGDIESVKGYIEDTNMLRTQDDETGLFPGWTPLHWAARNGHIEIVRLLLDEGDRTGSGDLPLVAIADEDGDTALHVAVSWGQSAVVDLLHDRGGSLIGKNKDGKSPLDLASAEFRGHLATVAGLTGQGGEGDKKVSRTMSSHEPPSSSGGARKKLL</sequence>
<dbReference type="PROSITE" id="PS50297">
    <property type="entry name" value="ANK_REP_REGION"/>
    <property type="match status" value="2"/>
</dbReference>
<organism evidence="5">
    <name type="scientific">Hemiselmis andersenii</name>
    <name type="common">Cryptophyte alga</name>
    <dbReference type="NCBI Taxonomy" id="464988"/>
    <lineage>
        <taxon>Eukaryota</taxon>
        <taxon>Cryptophyceae</taxon>
        <taxon>Cryptomonadales</taxon>
        <taxon>Hemiselmidaceae</taxon>
        <taxon>Hemiselmis</taxon>
    </lineage>
</organism>
<evidence type="ECO:0000256" key="3">
    <source>
        <dbReference type="PROSITE-ProRule" id="PRU00023"/>
    </source>
</evidence>
<evidence type="ECO:0000256" key="4">
    <source>
        <dbReference type="SAM" id="MobiDB-lite"/>
    </source>
</evidence>
<feature type="compositionally biased region" description="Polar residues" evidence="4">
    <location>
        <begin position="153"/>
        <end position="165"/>
    </location>
</feature>
<evidence type="ECO:0000313" key="5">
    <source>
        <dbReference type="EMBL" id="CAD8754998.1"/>
    </source>
</evidence>
<dbReference type="InterPro" id="IPR036770">
    <property type="entry name" value="Ankyrin_rpt-contain_sf"/>
</dbReference>
<dbReference type="PRINTS" id="PR01415">
    <property type="entry name" value="ANKYRIN"/>
</dbReference>
<dbReference type="SUPFAM" id="SSF48403">
    <property type="entry name" value="Ankyrin repeat"/>
    <property type="match status" value="1"/>
</dbReference>
<dbReference type="PANTHER" id="PTHR24171:SF9">
    <property type="entry name" value="ANKYRIN REPEAT DOMAIN-CONTAINING PROTEIN 39"/>
    <property type="match status" value="1"/>
</dbReference>
<feature type="repeat" description="ANK" evidence="3">
    <location>
        <begin position="85"/>
        <end position="117"/>
    </location>
</feature>
<gene>
    <name evidence="5" type="ORF">HAND1043_LOCUS21506</name>
</gene>
<proteinExistence type="predicted"/>
<dbReference type="AlphaFoldDB" id="A0A6U2EV03"/>
<evidence type="ECO:0000256" key="1">
    <source>
        <dbReference type="ARBA" id="ARBA00022737"/>
    </source>
</evidence>
<keyword evidence="2 3" id="KW-0040">ANK repeat</keyword>
<dbReference type="Pfam" id="PF12796">
    <property type="entry name" value="Ank_2"/>
    <property type="match status" value="1"/>
</dbReference>
<dbReference type="Gene3D" id="1.25.40.20">
    <property type="entry name" value="Ankyrin repeat-containing domain"/>
    <property type="match status" value="1"/>
</dbReference>
<evidence type="ECO:0000256" key="2">
    <source>
        <dbReference type="ARBA" id="ARBA00023043"/>
    </source>
</evidence>
<reference evidence="5" key="1">
    <citation type="submission" date="2021-01" db="EMBL/GenBank/DDBJ databases">
        <authorList>
            <person name="Corre E."/>
            <person name="Pelletier E."/>
            <person name="Niang G."/>
            <person name="Scheremetjew M."/>
            <person name="Finn R."/>
            <person name="Kale V."/>
            <person name="Holt S."/>
            <person name="Cochrane G."/>
            <person name="Meng A."/>
            <person name="Brown T."/>
            <person name="Cohen L."/>
        </authorList>
    </citation>
    <scope>NUCLEOTIDE SEQUENCE</scope>
    <source>
        <strain evidence="5">CCMP441</strain>
    </source>
</reference>
<dbReference type="EMBL" id="HBFK01035496">
    <property type="protein sequence ID" value="CAD8754998.1"/>
    <property type="molecule type" value="Transcribed_RNA"/>
</dbReference>
<feature type="region of interest" description="Disordered" evidence="4">
    <location>
        <begin position="137"/>
        <end position="172"/>
    </location>
</feature>
<accession>A0A6U2EV03</accession>